<keyword evidence="5" id="KW-0862">Zinc</keyword>
<evidence type="ECO:0000259" key="8">
    <source>
        <dbReference type="Pfam" id="PF01435"/>
    </source>
</evidence>
<feature type="signal peptide" evidence="7">
    <location>
        <begin position="1"/>
        <end position="22"/>
    </location>
</feature>
<evidence type="ECO:0000256" key="7">
    <source>
        <dbReference type="SAM" id="SignalP"/>
    </source>
</evidence>
<dbReference type="GO" id="GO:0051603">
    <property type="term" value="P:proteolysis involved in protein catabolic process"/>
    <property type="evidence" value="ECO:0007669"/>
    <property type="project" value="TreeGrafter"/>
</dbReference>
<protein>
    <submittedName>
        <fullName evidence="9">Peptidase M48</fullName>
    </submittedName>
</protein>
<keyword evidence="7" id="KW-0732">Signal</keyword>
<dbReference type="InterPro" id="IPR051156">
    <property type="entry name" value="Mito/Outer_Membr_Metalloprot"/>
</dbReference>
<gene>
    <name evidence="9" type="ORF">E2F43_15490</name>
</gene>
<dbReference type="AlphaFoldDB" id="A0A4V2ZX44"/>
<accession>A0A4V2ZX44</accession>
<proteinExistence type="predicted"/>
<organism evidence="9 10">
    <name type="scientific">Seongchinamella unica</name>
    <dbReference type="NCBI Taxonomy" id="2547392"/>
    <lineage>
        <taxon>Bacteria</taxon>
        <taxon>Pseudomonadati</taxon>
        <taxon>Pseudomonadota</taxon>
        <taxon>Gammaproteobacteria</taxon>
        <taxon>Cellvibrionales</taxon>
        <taxon>Halieaceae</taxon>
        <taxon>Seongchinamella</taxon>
    </lineage>
</organism>
<dbReference type="PANTHER" id="PTHR22726">
    <property type="entry name" value="METALLOENDOPEPTIDASE OMA1"/>
    <property type="match status" value="1"/>
</dbReference>
<keyword evidence="3" id="KW-0479">Metal-binding</keyword>
<dbReference type="GO" id="GO:0046872">
    <property type="term" value="F:metal ion binding"/>
    <property type="evidence" value="ECO:0007669"/>
    <property type="project" value="UniProtKB-KW"/>
</dbReference>
<evidence type="ECO:0000256" key="1">
    <source>
        <dbReference type="ARBA" id="ARBA00001947"/>
    </source>
</evidence>
<dbReference type="Proteomes" id="UP000295554">
    <property type="component" value="Unassembled WGS sequence"/>
</dbReference>
<dbReference type="GO" id="GO:0004222">
    <property type="term" value="F:metalloendopeptidase activity"/>
    <property type="evidence" value="ECO:0007669"/>
    <property type="project" value="InterPro"/>
</dbReference>
<keyword evidence="2" id="KW-0645">Protease</keyword>
<dbReference type="InterPro" id="IPR001915">
    <property type="entry name" value="Peptidase_M48"/>
</dbReference>
<dbReference type="EMBL" id="SMSE01000003">
    <property type="protein sequence ID" value="TDG12953.1"/>
    <property type="molecule type" value="Genomic_DNA"/>
</dbReference>
<keyword evidence="4" id="KW-0378">Hydrolase</keyword>
<keyword evidence="10" id="KW-1185">Reference proteome</keyword>
<dbReference type="Gene3D" id="3.30.2010.10">
    <property type="entry name" value="Metalloproteases ('zincins'), catalytic domain"/>
    <property type="match status" value="1"/>
</dbReference>
<name>A0A4V2ZX44_9GAMM</name>
<evidence type="ECO:0000256" key="6">
    <source>
        <dbReference type="ARBA" id="ARBA00023049"/>
    </source>
</evidence>
<evidence type="ECO:0000256" key="5">
    <source>
        <dbReference type="ARBA" id="ARBA00022833"/>
    </source>
</evidence>
<feature type="chain" id="PRO_5020655945" evidence="7">
    <location>
        <begin position="23"/>
        <end position="456"/>
    </location>
</feature>
<reference evidence="9 10" key="1">
    <citation type="submission" date="2019-03" db="EMBL/GenBank/DDBJ databases">
        <title>Seongchinamella monodicae gen. nov., sp. nov., a novel member of the Gammaproteobacteria isolated from a tidal mudflat of beach.</title>
        <authorList>
            <person name="Yang H.G."/>
            <person name="Kang J.W."/>
            <person name="Lee S.D."/>
        </authorList>
    </citation>
    <scope>NUCLEOTIDE SEQUENCE [LARGE SCALE GENOMIC DNA]</scope>
    <source>
        <strain evidence="9 10">GH4-78</strain>
    </source>
</reference>
<dbReference type="RefSeq" id="WP_133214231.1">
    <property type="nucleotide sequence ID" value="NZ_SMSE01000003.1"/>
</dbReference>
<dbReference type="PANTHER" id="PTHR22726:SF24">
    <property type="entry name" value="M48 FAMILY METALLOPEPTIDASE"/>
    <property type="match status" value="1"/>
</dbReference>
<comment type="cofactor">
    <cofactor evidence="1">
        <name>Zn(2+)</name>
        <dbReference type="ChEBI" id="CHEBI:29105"/>
    </cofactor>
</comment>
<evidence type="ECO:0000313" key="10">
    <source>
        <dbReference type="Proteomes" id="UP000295554"/>
    </source>
</evidence>
<sequence>MRLVAIITTLTLLLPVSGAAVARGEEEHQKIVESGQVYDDPELQAYVNRIGQSLVANSDKPNQEFTFTVLDTEMINAFAAPGGYIYISRGLLPFLDSEEELAGVIGHEIAHVTANHHGRRSRQDLTNKIVATTAYILTGSGDVADASTMYGAELISGFGRDMELEADGLGAEYMYKTGYDPQALLEVISVLKDQEQFQRVKARATGKPAGTYHGLYATHPRNDKRLQTVIRKAGELDLDEYVESPEKPGEFRSHIQGLVWGPSIQSERDENRYYHNKLSFTFQHPEGWTVQSGSQAVVARAPDGSASLTITLRRKDGSSPESVLKGSARGDLSAGTDLEQAGLKGYSAIASSGGVSKRLAVIDYNYTYLFQGESSDFAADDATLLQMIESFRPTHPKEKQAGTPRYIQYIQVPRGATFASIAASIRIPYAEEQLRLLNGMYPRGEPRTGDWIKVIR</sequence>
<evidence type="ECO:0000256" key="2">
    <source>
        <dbReference type="ARBA" id="ARBA00022670"/>
    </source>
</evidence>
<comment type="caution">
    <text evidence="9">The sequence shown here is derived from an EMBL/GenBank/DDBJ whole genome shotgun (WGS) entry which is preliminary data.</text>
</comment>
<evidence type="ECO:0000256" key="4">
    <source>
        <dbReference type="ARBA" id="ARBA00022801"/>
    </source>
</evidence>
<evidence type="ECO:0000313" key="9">
    <source>
        <dbReference type="EMBL" id="TDG12953.1"/>
    </source>
</evidence>
<feature type="domain" description="Peptidase M48" evidence="8">
    <location>
        <begin position="42"/>
        <end position="229"/>
    </location>
</feature>
<dbReference type="Pfam" id="PF01435">
    <property type="entry name" value="Peptidase_M48"/>
    <property type="match status" value="1"/>
</dbReference>
<dbReference type="GO" id="GO:0016020">
    <property type="term" value="C:membrane"/>
    <property type="evidence" value="ECO:0007669"/>
    <property type="project" value="TreeGrafter"/>
</dbReference>
<evidence type="ECO:0000256" key="3">
    <source>
        <dbReference type="ARBA" id="ARBA00022723"/>
    </source>
</evidence>
<keyword evidence="6" id="KW-0482">Metalloprotease</keyword>
<dbReference type="OrthoDB" id="9810445at2"/>